<protein>
    <submittedName>
        <fullName evidence="2">Uncharacterized protein</fullName>
    </submittedName>
</protein>
<evidence type="ECO:0000313" key="3">
    <source>
        <dbReference type="Proteomes" id="UP001501074"/>
    </source>
</evidence>
<gene>
    <name evidence="2" type="ORF">GCM10022223_69050</name>
</gene>
<sequence>MSTSWNGFRRDLAASTAVGLTRGVTLPYQRLEGSAEAEMRYRQQRLLEGAARKRQQKQAREAARKKS</sequence>
<dbReference type="EMBL" id="BAAAZO010000013">
    <property type="protein sequence ID" value="GAA3640023.1"/>
    <property type="molecule type" value="Genomic_DNA"/>
</dbReference>
<evidence type="ECO:0000256" key="1">
    <source>
        <dbReference type="SAM" id="MobiDB-lite"/>
    </source>
</evidence>
<dbReference type="Proteomes" id="UP001501074">
    <property type="component" value="Unassembled WGS sequence"/>
</dbReference>
<feature type="region of interest" description="Disordered" evidence="1">
    <location>
        <begin position="48"/>
        <end position="67"/>
    </location>
</feature>
<comment type="caution">
    <text evidence="2">The sequence shown here is derived from an EMBL/GenBank/DDBJ whole genome shotgun (WGS) entry which is preliminary data.</text>
</comment>
<reference evidence="3" key="1">
    <citation type="journal article" date="2019" name="Int. J. Syst. Evol. Microbiol.">
        <title>The Global Catalogue of Microorganisms (GCM) 10K type strain sequencing project: providing services to taxonomists for standard genome sequencing and annotation.</title>
        <authorList>
            <consortium name="The Broad Institute Genomics Platform"/>
            <consortium name="The Broad Institute Genome Sequencing Center for Infectious Disease"/>
            <person name="Wu L."/>
            <person name="Ma J."/>
        </authorList>
    </citation>
    <scope>NUCLEOTIDE SEQUENCE [LARGE SCALE GENOMIC DNA]</scope>
    <source>
        <strain evidence="3">JCM 16902</strain>
    </source>
</reference>
<keyword evidence="3" id="KW-1185">Reference proteome</keyword>
<feature type="compositionally biased region" description="Basic and acidic residues" evidence="1">
    <location>
        <begin position="58"/>
        <end position="67"/>
    </location>
</feature>
<name>A0ABP7AUF1_9ACTN</name>
<evidence type="ECO:0000313" key="2">
    <source>
        <dbReference type="EMBL" id="GAA3640023.1"/>
    </source>
</evidence>
<proteinExistence type="predicted"/>
<accession>A0ABP7AUF1</accession>
<dbReference type="RefSeq" id="WP_231486817.1">
    <property type="nucleotide sequence ID" value="NZ_BAAAZO010000013.1"/>
</dbReference>
<organism evidence="2 3">
    <name type="scientific">Kineosporia mesophila</name>
    <dbReference type="NCBI Taxonomy" id="566012"/>
    <lineage>
        <taxon>Bacteria</taxon>
        <taxon>Bacillati</taxon>
        <taxon>Actinomycetota</taxon>
        <taxon>Actinomycetes</taxon>
        <taxon>Kineosporiales</taxon>
        <taxon>Kineosporiaceae</taxon>
        <taxon>Kineosporia</taxon>
    </lineage>
</organism>